<keyword evidence="11" id="KW-0862">Zinc</keyword>
<evidence type="ECO:0000313" key="21">
    <source>
        <dbReference type="Proteomes" id="UP000548476"/>
    </source>
</evidence>
<dbReference type="PANTHER" id="PTHR13062:SF9">
    <property type="entry name" value="MICROBIAL COLLAGENASE"/>
    <property type="match status" value="1"/>
</dbReference>
<evidence type="ECO:0000256" key="3">
    <source>
        <dbReference type="ARBA" id="ARBA00001947"/>
    </source>
</evidence>
<evidence type="ECO:0000256" key="12">
    <source>
        <dbReference type="ARBA" id="ARBA00022837"/>
    </source>
</evidence>
<comment type="caution">
    <text evidence="20">The sequence shown here is derived from an EMBL/GenBank/DDBJ whole genome shotgun (WGS) entry which is preliminary data.</text>
</comment>
<dbReference type="Gene3D" id="2.60.40.10">
    <property type="entry name" value="Immunoglobulins"/>
    <property type="match status" value="1"/>
</dbReference>
<feature type="region of interest" description="Disordered" evidence="17">
    <location>
        <begin position="30"/>
        <end position="81"/>
    </location>
</feature>
<evidence type="ECO:0000256" key="2">
    <source>
        <dbReference type="ARBA" id="ARBA00001913"/>
    </source>
</evidence>
<evidence type="ECO:0000256" key="7">
    <source>
        <dbReference type="ARBA" id="ARBA00022670"/>
    </source>
</evidence>
<accession>A0A841G0B5</accession>
<dbReference type="InterPro" id="IPR022409">
    <property type="entry name" value="PKD/Chitinase_dom"/>
</dbReference>
<keyword evidence="7" id="KW-0645">Protease</keyword>
<dbReference type="InterPro" id="IPR007280">
    <property type="entry name" value="Peptidase_C_arc/bac"/>
</dbReference>
<comment type="catalytic activity">
    <reaction evidence="1">
        <text>Digestion of native collagen in the triple helical region at Xaa-|-Gly bonds. With synthetic peptides, a preference is shown for Gly at P3 and P1', Pro and Ala at P2 and P2', and hydroxyproline, Ala or Arg at P3'.</text>
        <dbReference type="EC" id="3.4.24.3"/>
    </reaction>
</comment>
<keyword evidence="12" id="KW-0106">Calcium</keyword>
<dbReference type="PANTHER" id="PTHR13062">
    <property type="entry name" value="COLLAGENASE"/>
    <property type="match status" value="1"/>
</dbReference>
<dbReference type="Proteomes" id="UP000548476">
    <property type="component" value="Unassembled WGS sequence"/>
</dbReference>
<proteinExistence type="predicted"/>
<keyword evidence="13" id="KW-0843">Virulence</keyword>
<dbReference type="PROSITE" id="PS50093">
    <property type="entry name" value="PKD"/>
    <property type="match status" value="1"/>
</dbReference>
<evidence type="ECO:0000256" key="4">
    <source>
        <dbReference type="ARBA" id="ARBA00004613"/>
    </source>
</evidence>
<evidence type="ECO:0000256" key="8">
    <source>
        <dbReference type="ARBA" id="ARBA00022723"/>
    </source>
</evidence>
<comment type="subcellular location">
    <subcellularLocation>
        <location evidence="4">Secreted</location>
    </subcellularLocation>
</comment>
<evidence type="ECO:0000256" key="6">
    <source>
        <dbReference type="ARBA" id="ARBA00022525"/>
    </source>
</evidence>
<dbReference type="GO" id="GO:0006508">
    <property type="term" value="P:proteolysis"/>
    <property type="evidence" value="ECO:0007669"/>
    <property type="project" value="UniProtKB-KW"/>
</dbReference>
<keyword evidence="10 20" id="KW-0378">Hydrolase</keyword>
<dbReference type="Gene3D" id="2.60.120.380">
    <property type="match status" value="1"/>
</dbReference>
<dbReference type="InterPro" id="IPR000601">
    <property type="entry name" value="PKD_dom"/>
</dbReference>
<sequence length="829" mass="88482">MKAKLFRVAYGLLPLLLAASMATVPAAPAAADPAAPAGDGRAPLASTAAAPDSDTGVRTPLSDRAPVPASDDHLRSTPDDKAAPLAAVPNCSIADFTSRTGTALVQFIESTTTACVNTLFSLSGNDAYLAFREAQMASVAYGYRDNALYYDGTNNAGTAQLVLYLRAGYYVQFYAPGTVGEYGPTLQTAIRAALDAFFANGHSGDVNDVNGETLAESVTLIDSADENIRYLYVVKRMLNGYSTSYDGYWWMVNAVNNVYYVLFAGHSLSGFGAAVQADPSVLDTLYNFGIRWTSLLGGDNSYLDSNAGLELGRFLQYSGLQAKVRPQIRGLLDASALTGRTAPLWIAAAGATYYYDNANCSYYNTCDLKARVAAAALPINHTCSATLRIRAQQMSAAELAASCSSLANQDAYFHNAVNDPGPVSGDKNTSLETVVFDSSTDYGTYAGILFDIDTNNGGMYLEGDPAVTGNVPRFIAYEAEWVRPTFQIWNLNHEYTHYLDGRFNMYGDFTAGVSTPTVWWIEGFAEYISYGYRNVTYTEAITEAGKGTYALSTLFDTTYENSDTTRVYRWGYLAVRYMLQSHRADMTTVLGHYRSGNWQAARTYLKSTIGTRYDADWRTWLAACAAGGCGGTSPGTAPTADFTFAATGLTVAFTDRSTDTDGTIASRAWNFGDGTTSTAANPSKTFTAGTYNVRLTVTDNSGLSASVTKAVTVSGGGGDLPTCTGSDTRTLGKNCQRSGLSATTGNYSYLYLNVPAGTTRLTITSTGGTGNCDLYYSGTNWATTSSYTQRSTASGNGETITVNNPPAGYNYVSLYATAACAGVTVRTQY</sequence>
<feature type="compositionally biased region" description="Basic and acidic residues" evidence="17">
    <location>
        <begin position="70"/>
        <end position="81"/>
    </location>
</feature>
<dbReference type="GO" id="GO:0005975">
    <property type="term" value="P:carbohydrate metabolic process"/>
    <property type="evidence" value="ECO:0007669"/>
    <property type="project" value="UniProtKB-ARBA"/>
</dbReference>
<feature type="domain" description="PKD" evidence="19">
    <location>
        <begin position="634"/>
        <end position="713"/>
    </location>
</feature>
<dbReference type="SMART" id="SM00089">
    <property type="entry name" value="PKD"/>
    <property type="match status" value="1"/>
</dbReference>
<dbReference type="EC" id="3.4.24.3" evidence="5"/>
<evidence type="ECO:0000256" key="5">
    <source>
        <dbReference type="ARBA" id="ARBA00012653"/>
    </source>
</evidence>
<comment type="cofactor">
    <cofactor evidence="2">
        <name>Ca(2+)</name>
        <dbReference type="ChEBI" id="CHEBI:29108"/>
    </cofactor>
</comment>
<evidence type="ECO:0000313" key="20">
    <source>
        <dbReference type="EMBL" id="MBB6039388.1"/>
    </source>
</evidence>
<dbReference type="InterPro" id="IPR013783">
    <property type="entry name" value="Ig-like_fold"/>
</dbReference>
<dbReference type="Pfam" id="PF04151">
    <property type="entry name" value="PPC"/>
    <property type="match status" value="1"/>
</dbReference>
<dbReference type="AlphaFoldDB" id="A0A841G0B5"/>
<dbReference type="Gene3D" id="1.10.390.20">
    <property type="match status" value="1"/>
</dbReference>
<evidence type="ECO:0000256" key="11">
    <source>
        <dbReference type="ARBA" id="ARBA00022833"/>
    </source>
</evidence>
<name>A0A841G0B5_9ACTN</name>
<keyword evidence="8" id="KW-0479">Metal-binding</keyword>
<dbReference type="CDD" id="cd00146">
    <property type="entry name" value="PKD"/>
    <property type="match status" value="1"/>
</dbReference>
<evidence type="ECO:0000256" key="16">
    <source>
        <dbReference type="PIRSR" id="PIRSR602169-1"/>
    </source>
</evidence>
<dbReference type="Pfam" id="PF18911">
    <property type="entry name" value="PKD_4"/>
    <property type="match status" value="1"/>
</dbReference>
<dbReference type="InterPro" id="IPR002169">
    <property type="entry name" value="Peptidase_M9A/M9B"/>
</dbReference>
<dbReference type="SUPFAM" id="SSF49299">
    <property type="entry name" value="PKD domain"/>
    <property type="match status" value="1"/>
</dbReference>
<feature type="chain" id="PRO_5038854247" description="microbial collagenase" evidence="18">
    <location>
        <begin position="27"/>
        <end position="829"/>
    </location>
</feature>
<dbReference type="InterPro" id="IPR035986">
    <property type="entry name" value="PKD_dom_sf"/>
</dbReference>
<feature type="active site" evidence="16">
    <location>
        <position position="494"/>
    </location>
</feature>
<evidence type="ECO:0000259" key="19">
    <source>
        <dbReference type="PROSITE" id="PS50093"/>
    </source>
</evidence>
<dbReference type="GO" id="GO:0008270">
    <property type="term" value="F:zinc ion binding"/>
    <property type="evidence" value="ECO:0007669"/>
    <property type="project" value="InterPro"/>
</dbReference>
<dbReference type="Gene3D" id="3.40.30.160">
    <property type="entry name" value="Collagenase ColT, N-terminal domain"/>
    <property type="match status" value="1"/>
</dbReference>
<evidence type="ECO:0000256" key="17">
    <source>
        <dbReference type="SAM" id="MobiDB-lite"/>
    </source>
</evidence>
<feature type="compositionally biased region" description="Low complexity" evidence="17">
    <location>
        <begin position="30"/>
        <end position="45"/>
    </location>
</feature>
<evidence type="ECO:0000256" key="14">
    <source>
        <dbReference type="ARBA" id="ARBA00023049"/>
    </source>
</evidence>
<keyword evidence="6" id="KW-0964">Secreted</keyword>
<keyword evidence="14" id="KW-0482">Metalloprotease</keyword>
<reference evidence="20 21" key="1">
    <citation type="submission" date="2020-08" db="EMBL/GenBank/DDBJ databases">
        <title>Genomic Encyclopedia of Type Strains, Phase IV (KMG-IV): sequencing the most valuable type-strain genomes for metagenomic binning, comparative biology and taxonomic classification.</title>
        <authorList>
            <person name="Goeker M."/>
        </authorList>
    </citation>
    <scope>NUCLEOTIDE SEQUENCE [LARGE SCALE GENOMIC DNA]</scope>
    <source>
        <strain evidence="20 21">YIM 65646</strain>
    </source>
</reference>
<keyword evidence="9 18" id="KW-0732">Signal</keyword>
<evidence type="ECO:0000256" key="18">
    <source>
        <dbReference type="SAM" id="SignalP"/>
    </source>
</evidence>
<evidence type="ECO:0000256" key="10">
    <source>
        <dbReference type="ARBA" id="ARBA00022801"/>
    </source>
</evidence>
<dbReference type="Pfam" id="PF01752">
    <property type="entry name" value="Peptidase_M9"/>
    <property type="match status" value="1"/>
</dbReference>
<dbReference type="RefSeq" id="WP_308441965.1">
    <property type="nucleotide sequence ID" value="NZ_BONT01000084.1"/>
</dbReference>
<dbReference type="EMBL" id="JACHGT010000022">
    <property type="protein sequence ID" value="MBB6039388.1"/>
    <property type="molecule type" value="Genomic_DNA"/>
</dbReference>
<feature type="signal peptide" evidence="18">
    <location>
        <begin position="1"/>
        <end position="26"/>
    </location>
</feature>
<protein>
    <recommendedName>
        <fullName evidence="5">microbial collagenase</fullName>
        <ecNumber evidence="5">3.4.24.3</ecNumber>
    </recommendedName>
</protein>
<evidence type="ECO:0000256" key="9">
    <source>
        <dbReference type="ARBA" id="ARBA00022729"/>
    </source>
</evidence>
<gene>
    <name evidence="20" type="ORF">HNR73_007283</name>
</gene>
<evidence type="ECO:0000256" key="15">
    <source>
        <dbReference type="ARBA" id="ARBA00023145"/>
    </source>
</evidence>
<keyword evidence="15" id="KW-0865">Zymogen</keyword>
<dbReference type="GO" id="GO:0004222">
    <property type="term" value="F:metalloendopeptidase activity"/>
    <property type="evidence" value="ECO:0007669"/>
    <property type="project" value="UniProtKB-EC"/>
</dbReference>
<dbReference type="Pfam" id="PF08453">
    <property type="entry name" value="Peptidase_M9_N"/>
    <property type="match status" value="1"/>
</dbReference>
<dbReference type="InterPro" id="IPR013661">
    <property type="entry name" value="Peptidase_M9_N_dom"/>
</dbReference>
<comment type="cofactor">
    <cofactor evidence="3">
        <name>Zn(2+)</name>
        <dbReference type="ChEBI" id="CHEBI:29105"/>
    </cofactor>
</comment>
<organism evidence="20 21">
    <name type="scientific">Phytomonospora endophytica</name>
    <dbReference type="NCBI Taxonomy" id="714109"/>
    <lineage>
        <taxon>Bacteria</taxon>
        <taxon>Bacillati</taxon>
        <taxon>Actinomycetota</taxon>
        <taxon>Actinomycetes</taxon>
        <taxon>Micromonosporales</taxon>
        <taxon>Micromonosporaceae</taxon>
        <taxon>Phytomonospora</taxon>
    </lineage>
</organism>
<dbReference type="GO" id="GO:0005576">
    <property type="term" value="C:extracellular region"/>
    <property type="evidence" value="ECO:0007669"/>
    <property type="project" value="UniProtKB-SubCell"/>
</dbReference>
<evidence type="ECO:0000256" key="13">
    <source>
        <dbReference type="ARBA" id="ARBA00023026"/>
    </source>
</evidence>
<dbReference type="PRINTS" id="PR00931">
    <property type="entry name" value="MICOLLPTASE"/>
</dbReference>
<keyword evidence="21" id="KW-1185">Reference proteome</keyword>
<evidence type="ECO:0000256" key="1">
    <source>
        <dbReference type="ARBA" id="ARBA00000424"/>
    </source>
</evidence>